<reference evidence="3" key="3">
    <citation type="submission" date="2016-03" db="UniProtKB">
        <authorList>
            <consortium name="EnsemblProtists"/>
        </authorList>
    </citation>
    <scope>IDENTIFICATION</scope>
</reference>
<dbReference type="EnsemblProtists" id="EKX33001">
    <property type="protein sequence ID" value="EKX33001"/>
    <property type="gene ID" value="GUITHDRAFT_120834"/>
</dbReference>
<protein>
    <submittedName>
        <fullName evidence="2 3">Uncharacterized protein</fullName>
    </submittedName>
</protein>
<evidence type="ECO:0000313" key="3">
    <source>
        <dbReference type="EnsemblProtists" id="EKX33001"/>
    </source>
</evidence>
<feature type="region of interest" description="Disordered" evidence="1">
    <location>
        <begin position="1"/>
        <end position="37"/>
    </location>
</feature>
<proteinExistence type="predicted"/>
<keyword evidence="4" id="KW-1185">Reference proteome</keyword>
<accession>L1I9S1</accession>
<dbReference type="Proteomes" id="UP000011087">
    <property type="component" value="Unassembled WGS sequence"/>
</dbReference>
<dbReference type="KEGG" id="gtt:GUITHDRAFT_120834"/>
<name>L1I9S1_GUITC</name>
<evidence type="ECO:0000313" key="2">
    <source>
        <dbReference type="EMBL" id="EKX33001.1"/>
    </source>
</evidence>
<dbReference type="AlphaFoldDB" id="L1I9S1"/>
<reference evidence="2 4" key="1">
    <citation type="journal article" date="2012" name="Nature">
        <title>Algal genomes reveal evolutionary mosaicism and the fate of nucleomorphs.</title>
        <authorList>
            <consortium name="DOE Joint Genome Institute"/>
            <person name="Curtis B.A."/>
            <person name="Tanifuji G."/>
            <person name="Burki F."/>
            <person name="Gruber A."/>
            <person name="Irimia M."/>
            <person name="Maruyama S."/>
            <person name="Arias M.C."/>
            <person name="Ball S.G."/>
            <person name="Gile G.H."/>
            <person name="Hirakawa Y."/>
            <person name="Hopkins J.F."/>
            <person name="Kuo A."/>
            <person name="Rensing S.A."/>
            <person name="Schmutz J."/>
            <person name="Symeonidi A."/>
            <person name="Elias M."/>
            <person name="Eveleigh R.J."/>
            <person name="Herman E.K."/>
            <person name="Klute M.J."/>
            <person name="Nakayama T."/>
            <person name="Obornik M."/>
            <person name="Reyes-Prieto A."/>
            <person name="Armbrust E.V."/>
            <person name="Aves S.J."/>
            <person name="Beiko R.G."/>
            <person name="Coutinho P."/>
            <person name="Dacks J.B."/>
            <person name="Durnford D.G."/>
            <person name="Fast N.M."/>
            <person name="Green B.R."/>
            <person name="Grisdale C.J."/>
            <person name="Hempel F."/>
            <person name="Henrissat B."/>
            <person name="Hoppner M.P."/>
            <person name="Ishida K."/>
            <person name="Kim E."/>
            <person name="Koreny L."/>
            <person name="Kroth P.G."/>
            <person name="Liu Y."/>
            <person name="Malik S.B."/>
            <person name="Maier U.G."/>
            <person name="McRose D."/>
            <person name="Mock T."/>
            <person name="Neilson J.A."/>
            <person name="Onodera N.T."/>
            <person name="Poole A.M."/>
            <person name="Pritham E.J."/>
            <person name="Richards T.A."/>
            <person name="Rocap G."/>
            <person name="Roy S.W."/>
            <person name="Sarai C."/>
            <person name="Schaack S."/>
            <person name="Shirato S."/>
            <person name="Slamovits C.H."/>
            <person name="Spencer D.F."/>
            <person name="Suzuki S."/>
            <person name="Worden A.Z."/>
            <person name="Zauner S."/>
            <person name="Barry K."/>
            <person name="Bell C."/>
            <person name="Bharti A.K."/>
            <person name="Crow J.A."/>
            <person name="Grimwood J."/>
            <person name="Kramer R."/>
            <person name="Lindquist E."/>
            <person name="Lucas S."/>
            <person name="Salamov A."/>
            <person name="McFadden G.I."/>
            <person name="Lane C.E."/>
            <person name="Keeling P.J."/>
            <person name="Gray M.W."/>
            <person name="Grigoriev I.V."/>
            <person name="Archibald J.M."/>
        </authorList>
    </citation>
    <scope>NUCLEOTIDE SEQUENCE</scope>
    <source>
        <strain evidence="2 4">CCMP2712</strain>
    </source>
</reference>
<evidence type="ECO:0000256" key="1">
    <source>
        <dbReference type="SAM" id="MobiDB-lite"/>
    </source>
</evidence>
<sequence length="101" mass="11388">MRRMGPQALVVYEEDEEVGGSTVSNRTQVAENPEEHPAEYPAEPLVEERRSLEKATLTCECMVKRRKDVGGDMLLAWERAPSLMLGPRTLHAGPEEHLWST</sequence>
<dbReference type="EMBL" id="JH993161">
    <property type="protein sequence ID" value="EKX33001.1"/>
    <property type="molecule type" value="Genomic_DNA"/>
</dbReference>
<evidence type="ECO:0000313" key="4">
    <source>
        <dbReference type="Proteomes" id="UP000011087"/>
    </source>
</evidence>
<gene>
    <name evidence="2" type="ORF">GUITHDRAFT_120834</name>
</gene>
<organism evidence="2">
    <name type="scientific">Guillardia theta (strain CCMP2712)</name>
    <name type="common">Cryptophyte</name>
    <dbReference type="NCBI Taxonomy" id="905079"/>
    <lineage>
        <taxon>Eukaryota</taxon>
        <taxon>Cryptophyceae</taxon>
        <taxon>Pyrenomonadales</taxon>
        <taxon>Geminigeraceae</taxon>
        <taxon>Guillardia</taxon>
    </lineage>
</organism>
<reference evidence="4" key="2">
    <citation type="submission" date="2012-11" db="EMBL/GenBank/DDBJ databases">
        <authorList>
            <person name="Kuo A."/>
            <person name="Curtis B.A."/>
            <person name="Tanifuji G."/>
            <person name="Burki F."/>
            <person name="Gruber A."/>
            <person name="Irimia M."/>
            <person name="Maruyama S."/>
            <person name="Arias M.C."/>
            <person name="Ball S.G."/>
            <person name="Gile G.H."/>
            <person name="Hirakawa Y."/>
            <person name="Hopkins J.F."/>
            <person name="Rensing S.A."/>
            <person name="Schmutz J."/>
            <person name="Symeonidi A."/>
            <person name="Elias M."/>
            <person name="Eveleigh R.J."/>
            <person name="Herman E.K."/>
            <person name="Klute M.J."/>
            <person name="Nakayama T."/>
            <person name="Obornik M."/>
            <person name="Reyes-Prieto A."/>
            <person name="Armbrust E.V."/>
            <person name="Aves S.J."/>
            <person name="Beiko R.G."/>
            <person name="Coutinho P."/>
            <person name="Dacks J.B."/>
            <person name="Durnford D.G."/>
            <person name="Fast N.M."/>
            <person name="Green B.R."/>
            <person name="Grisdale C."/>
            <person name="Hempe F."/>
            <person name="Henrissat B."/>
            <person name="Hoppner M.P."/>
            <person name="Ishida K.-I."/>
            <person name="Kim E."/>
            <person name="Koreny L."/>
            <person name="Kroth P.G."/>
            <person name="Liu Y."/>
            <person name="Malik S.-B."/>
            <person name="Maier U.G."/>
            <person name="McRose D."/>
            <person name="Mock T."/>
            <person name="Neilson J.A."/>
            <person name="Onodera N.T."/>
            <person name="Poole A.M."/>
            <person name="Pritham E.J."/>
            <person name="Richards T.A."/>
            <person name="Rocap G."/>
            <person name="Roy S.W."/>
            <person name="Sarai C."/>
            <person name="Schaack S."/>
            <person name="Shirato S."/>
            <person name="Slamovits C.H."/>
            <person name="Spencer D.F."/>
            <person name="Suzuki S."/>
            <person name="Worden A.Z."/>
            <person name="Zauner S."/>
            <person name="Barry K."/>
            <person name="Bell C."/>
            <person name="Bharti A.K."/>
            <person name="Crow J.A."/>
            <person name="Grimwood J."/>
            <person name="Kramer R."/>
            <person name="Lindquist E."/>
            <person name="Lucas S."/>
            <person name="Salamov A."/>
            <person name="McFadden G.I."/>
            <person name="Lane C.E."/>
            <person name="Keeling P.J."/>
            <person name="Gray M.W."/>
            <person name="Grigoriev I.V."/>
            <person name="Archibald J.M."/>
        </authorList>
    </citation>
    <scope>NUCLEOTIDE SEQUENCE</scope>
    <source>
        <strain evidence="4">CCMP2712</strain>
    </source>
</reference>
<dbReference type="GeneID" id="17289738"/>
<dbReference type="RefSeq" id="XP_005819981.1">
    <property type="nucleotide sequence ID" value="XM_005819924.1"/>
</dbReference>
<dbReference type="PaxDb" id="55529-EKX33001"/>
<dbReference type="HOGENOM" id="CLU_2297057_0_0_1"/>